<dbReference type="InterPro" id="IPR001179">
    <property type="entry name" value="PPIase_FKBP_dom"/>
</dbReference>
<accession>A0A512PHA1</accession>
<sequence>MRRLRGAALVTALAAVLALVGCSPVASVDPDIEVSGEPGAAPTITYVTPIVVTDTFTDQIWPGTGDELVEGGPVLIDFWLENGQNAELVKESYSSNPTPRMLTEEALGTDLYHALKGQKVGARVLQVSPASDTTPGSYPTVTVIDVLPTRAAGEAQPPRADLPAVALDDSGAPTITATGTAAPSELVAQPLIRGAGPQVGAEDVITVQYSGFAWDTGELFDSTWSRTLPVSFSLQDVPAWAAGLVEQPVGSQIMLVIPPSYSLGVTESEELAGQTVVFVVDLLATGAPEGSES</sequence>
<dbReference type="PROSITE" id="PS51257">
    <property type="entry name" value="PROKAR_LIPOPROTEIN"/>
    <property type="match status" value="1"/>
</dbReference>
<evidence type="ECO:0000256" key="2">
    <source>
        <dbReference type="ARBA" id="ARBA00023110"/>
    </source>
</evidence>
<evidence type="ECO:0000256" key="5">
    <source>
        <dbReference type="RuleBase" id="RU003915"/>
    </source>
</evidence>
<dbReference type="EC" id="5.2.1.8" evidence="5"/>
<feature type="chain" id="PRO_5022157363" description="Peptidyl-prolyl cis-trans isomerase" evidence="6">
    <location>
        <begin position="29"/>
        <end position="293"/>
    </location>
</feature>
<dbReference type="EMBL" id="BKAL01000014">
    <property type="protein sequence ID" value="GEP70599.1"/>
    <property type="molecule type" value="Genomic_DNA"/>
</dbReference>
<dbReference type="SUPFAM" id="SSF54534">
    <property type="entry name" value="FKBP-like"/>
    <property type="match status" value="1"/>
</dbReference>
<dbReference type="PROSITE" id="PS50059">
    <property type="entry name" value="FKBP_PPIASE"/>
    <property type="match status" value="1"/>
</dbReference>
<evidence type="ECO:0000256" key="6">
    <source>
        <dbReference type="SAM" id="SignalP"/>
    </source>
</evidence>
<name>A0A512PHA1_9CELL</name>
<evidence type="ECO:0000259" key="7">
    <source>
        <dbReference type="PROSITE" id="PS50059"/>
    </source>
</evidence>
<dbReference type="InterPro" id="IPR046357">
    <property type="entry name" value="PPIase_dom_sf"/>
</dbReference>
<dbReference type="Proteomes" id="UP000321798">
    <property type="component" value="Unassembled WGS sequence"/>
</dbReference>
<keyword evidence="3 4" id="KW-0413">Isomerase</keyword>
<dbReference type="AlphaFoldDB" id="A0A512PHA1"/>
<evidence type="ECO:0000256" key="1">
    <source>
        <dbReference type="ARBA" id="ARBA00000971"/>
    </source>
</evidence>
<feature type="domain" description="PPIase FKBP-type" evidence="7">
    <location>
        <begin position="202"/>
        <end position="286"/>
    </location>
</feature>
<dbReference type="GO" id="GO:0003755">
    <property type="term" value="F:peptidyl-prolyl cis-trans isomerase activity"/>
    <property type="evidence" value="ECO:0007669"/>
    <property type="project" value="UniProtKB-UniRule"/>
</dbReference>
<comment type="caution">
    <text evidence="8">The sequence shown here is derived from an EMBL/GenBank/DDBJ whole genome shotgun (WGS) entry which is preliminary data.</text>
</comment>
<protein>
    <recommendedName>
        <fullName evidence="5">Peptidyl-prolyl cis-trans isomerase</fullName>
        <ecNumber evidence="5">5.2.1.8</ecNumber>
    </recommendedName>
</protein>
<dbReference type="OrthoDB" id="25996at2"/>
<evidence type="ECO:0000313" key="9">
    <source>
        <dbReference type="Proteomes" id="UP000321798"/>
    </source>
</evidence>
<keyword evidence="2 4" id="KW-0697">Rotamase</keyword>
<dbReference type="RefSeq" id="WP_146954370.1">
    <property type="nucleotide sequence ID" value="NZ_BAABBJ010000016.1"/>
</dbReference>
<reference evidence="8 9" key="1">
    <citation type="submission" date="2019-07" db="EMBL/GenBank/DDBJ databases">
        <title>Whole genome shotgun sequence of Cellulomonas soli NBRC 109434.</title>
        <authorList>
            <person name="Hosoyama A."/>
            <person name="Uohara A."/>
            <person name="Ohji S."/>
            <person name="Ichikawa N."/>
        </authorList>
    </citation>
    <scope>NUCLEOTIDE SEQUENCE [LARGE SCALE GENOMIC DNA]</scope>
    <source>
        <strain evidence="8 9">NBRC 109434</strain>
    </source>
</reference>
<feature type="signal peptide" evidence="6">
    <location>
        <begin position="1"/>
        <end position="28"/>
    </location>
</feature>
<evidence type="ECO:0000256" key="4">
    <source>
        <dbReference type="PROSITE-ProRule" id="PRU00277"/>
    </source>
</evidence>
<keyword evidence="6" id="KW-0732">Signal</keyword>
<evidence type="ECO:0000256" key="3">
    <source>
        <dbReference type="ARBA" id="ARBA00023235"/>
    </source>
</evidence>
<evidence type="ECO:0000313" key="8">
    <source>
        <dbReference type="EMBL" id="GEP70599.1"/>
    </source>
</evidence>
<keyword evidence="9" id="KW-1185">Reference proteome</keyword>
<proteinExistence type="inferred from homology"/>
<comment type="similarity">
    <text evidence="5">Belongs to the FKBP-type PPIase family.</text>
</comment>
<comment type="catalytic activity">
    <reaction evidence="1 4 5">
        <text>[protein]-peptidylproline (omega=180) = [protein]-peptidylproline (omega=0)</text>
        <dbReference type="Rhea" id="RHEA:16237"/>
        <dbReference type="Rhea" id="RHEA-COMP:10747"/>
        <dbReference type="Rhea" id="RHEA-COMP:10748"/>
        <dbReference type="ChEBI" id="CHEBI:83833"/>
        <dbReference type="ChEBI" id="CHEBI:83834"/>
        <dbReference type="EC" id="5.2.1.8"/>
    </reaction>
</comment>
<organism evidence="8 9">
    <name type="scientific">Cellulomonas soli</name>
    <dbReference type="NCBI Taxonomy" id="931535"/>
    <lineage>
        <taxon>Bacteria</taxon>
        <taxon>Bacillati</taxon>
        <taxon>Actinomycetota</taxon>
        <taxon>Actinomycetes</taxon>
        <taxon>Micrococcales</taxon>
        <taxon>Cellulomonadaceae</taxon>
        <taxon>Cellulomonas</taxon>
    </lineage>
</organism>
<dbReference type="Pfam" id="PF00254">
    <property type="entry name" value="FKBP_C"/>
    <property type="match status" value="1"/>
</dbReference>
<dbReference type="Gene3D" id="3.10.50.40">
    <property type="match status" value="1"/>
</dbReference>
<gene>
    <name evidence="8" type="ORF">CSO01_33140</name>
</gene>